<accession>A0A327SLY6</accession>
<keyword evidence="1" id="KW-0812">Transmembrane</keyword>
<feature type="domain" description="FecR protein" evidence="2">
    <location>
        <begin position="112"/>
        <end position="206"/>
    </location>
</feature>
<keyword evidence="1" id="KW-0472">Membrane</keyword>
<dbReference type="AlphaFoldDB" id="A0A327SLY6"/>
<reference evidence="4 5" key="1">
    <citation type="submission" date="2018-06" db="EMBL/GenBank/DDBJ databases">
        <title>Genomic Encyclopedia of Archaeal and Bacterial Type Strains, Phase II (KMG-II): from individual species to whole genera.</title>
        <authorList>
            <person name="Goeker M."/>
        </authorList>
    </citation>
    <scope>NUCLEOTIDE SEQUENCE [LARGE SCALE GENOMIC DNA]</scope>
    <source>
        <strain evidence="4 5">DSM 14825</strain>
    </source>
</reference>
<proteinExistence type="predicted"/>
<dbReference type="PANTHER" id="PTHR30273:SF2">
    <property type="entry name" value="PROTEIN FECR"/>
    <property type="match status" value="1"/>
</dbReference>
<evidence type="ECO:0000259" key="3">
    <source>
        <dbReference type="Pfam" id="PF16344"/>
    </source>
</evidence>
<feature type="transmembrane region" description="Helical" evidence="1">
    <location>
        <begin position="80"/>
        <end position="97"/>
    </location>
</feature>
<dbReference type="Gene3D" id="2.60.120.1440">
    <property type="match status" value="1"/>
</dbReference>
<dbReference type="OrthoDB" id="697544at2"/>
<dbReference type="Pfam" id="PF04773">
    <property type="entry name" value="FecR"/>
    <property type="match status" value="1"/>
</dbReference>
<sequence>MNHNDIEFLLDNYLKGKTSEEEDLIITQWLESDLNPQQDVWTGMDQASKAQWLARVYDDIHQTIHAAKAIPSKRYLWHKWVAVAAAITVVFSLYWLWPVIHQDIKSSPVTQLTVSSNQKKQVILPDGSQVWINSNSVLSYPQSFKGKLREVSLSGEAYFDIKHDIDRPFIVHTGKLITTVLGTAFNIKEDKSLQTIVVTVTRGKVKVANGPDQLAILKPNQQVIFNIPDNKAIQAETNSQQAIAWQQSDLLFEDITFEQAALKLEQRFRVKISFENQKIKDCRFSGSALSYDKLDKILKVICAFNHASYTTKKDGNIVISGQGCN</sequence>
<gene>
    <name evidence="4" type="ORF">LY11_02652</name>
</gene>
<evidence type="ECO:0000313" key="4">
    <source>
        <dbReference type="EMBL" id="RAJ30310.1"/>
    </source>
</evidence>
<comment type="caution">
    <text evidence="4">The sequence shown here is derived from an EMBL/GenBank/DDBJ whole genome shotgun (WGS) entry which is preliminary data.</text>
</comment>
<evidence type="ECO:0000256" key="1">
    <source>
        <dbReference type="SAM" id="Phobius"/>
    </source>
</evidence>
<dbReference type="InterPro" id="IPR032508">
    <property type="entry name" value="FecR_C"/>
</dbReference>
<dbReference type="PANTHER" id="PTHR30273">
    <property type="entry name" value="PERIPLASMIC SIGNAL SENSOR AND SIGMA FACTOR ACTIVATOR FECR-RELATED"/>
    <property type="match status" value="1"/>
</dbReference>
<organism evidence="4 5">
    <name type="scientific">Pedobacter cryoconitis</name>
    <dbReference type="NCBI Taxonomy" id="188932"/>
    <lineage>
        <taxon>Bacteria</taxon>
        <taxon>Pseudomonadati</taxon>
        <taxon>Bacteroidota</taxon>
        <taxon>Sphingobacteriia</taxon>
        <taxon>Sphingobacteriales</taxon>
        <taxon>Sphingobacteriaceae</taxon>
        <taxon>Pedobacter</taxon>
    </lineage>
</organism>
<evidence type="ECO:0000313" key="5">
    <source>
        <dbReference type="Proteomes" id="UP000249754"/>
    </source>
</evidence>
<feature type="domain" description="Protein FecR C-terminal" evidence="3">
    <location>
        <begin position="250"/>
        <end position="319"/>
    </location>
</feature>
<dbReference type="RefSeq" id="WP_111634116.1">
    <property type="nucleotide sequence ID" value="NZ_QLLR01000011.1"/>
</dbReference>
<keyword evidence="1" id="KW-1133">Transmembrane helix</keyword>
<evidence type="ECO:0000259" key="2">
    <source>
        <dbReference type="Pfam" id="PF04773"/>
    </source>
</evidence>
<dbReference type="EMBL" id="QLLR01000011">
    <property type="protein sequence ID" value="RAJ30310.1"/>
    <property type="molecule type" value="Genomic_DNA"/>
</dbReference>
<dbReference type="PIRSF" id="PIRSF018266">
    <property type="entry name" value="FecR"/>
    <property type="match status" value="1"/>
</dbReference>
<dbReference type="Proteomes" id="UP000249754">
    <property type="component" value="Unassembled WGS sequence"/>
</dbReference>
<dbReference type="InterPro" id="IPR012373">
    <property type="entry name" value="Ferrdict_sens_TM"/>
</dbReference>
<name>A0A327SLY6_9SPHI</name>
<protein>
    <submittedName>
        <fullName evidence="4">FecR family protein</fullName>
    </submittedName>
</protein>
<dbReference type="GO" id="GO:0016989">
    <property type="term" value="F:sigma factor antagonist activity"/>
    <property type="evidence" value="ECO:0007669"/>
    <property type="project" value="TreeGrafter"/>
</dbReference>
<dbReference type="Gene3D" id="3.55.50.30">
    <property type="match status" value="1"/>
</dbReference>
<dbReference type="InterPro" id="IPR006860">
    <property type="entry name" value="FecR"/>
</dbReference>
<dbReference type="Pfam" id="PF16344">
    <property type="entry name" value="FecR_C"/>
    <property type="match status" value="1"/>
</dbReference>